<dbReference type="SMART" id="SM00320">
    <property type="entry name" value="WD40"/>
    <property type="match status" value="6"/>
</dbReference>
<keyword evidence="6" id="KW-0677">Repeat</keyword>
<dbReference type="Pfam" id="PF00400">
    <property type="entry name" value="WD40"/>
    <property type="match status" value="5"/>
</dbReference>
<evidence type="ECO:0000256" key="11">
    <source>
        <dbReference type="SAM" id="MobiDB-lite"/>
    </source>
</evidence>
<dbReference type="PROSITE" id="PS50294">
    <property type="entry name" value="WD_REPEATS_REGION"/>
    <property type="match status" value="4"/>
</dbReference>
<dbReference type="GO" id="GO:0005516">
    <property type="term" value="F:calmodulin binding"/>
    <property type="evidence" value="ECO:0007669"/>
    <property type="project" value="UniProtKB-KW"/>
</dbReference>
<reference evidence="13" key="2">
    <citation type="submission" date="2025-08" db="UniProtKB">
        <authorList>
            <consortium name="Ensembl"/>
        </authorList>
    </citation>
    <scope>IDENTIFICATION</scope>
</reference>
<proteinExistence type="inferred from homology"/>
<protein>
    <recommendedName>
        <fullName evidence="12">Striatin N-terminal domain-containing protein</fullName>
    </recommendedName>
</protein>
<dbReference type="InterPro" id="IPR015943">
    <property type="entry name" value="WD40/YVTN_repeat-like_dom_sf"/>
</dbReference>
<dbReference type="PANTHER" id="PTHR15653">
    <property type="entry name" value="STRIATIN"/>
    <property type="match status" value="1"/>
</dbReference>
<feature type="domain" description="Striatin N-terminal" evidence="12">
    <location>
        <begin position="40"/>
        <end position="163"/>
    </location>
</feature>
<dbReference type="InterPro" id="IPR001680">
    <property type="entry name" value="WD40_rpt"/>
</dbReference>
<keyword evidence="4" id="KW-0597">Phosphoprotein</keyword>
<dbReference type="GO" id="GO:0051721">
    <property type="term" value="F:protein phosphatase 2A binding"/>
    <property type="evidence" value="ECO:0007669"/>
    <property type="project" value="TreeGrafter"/>
</dbReference>
<dbReference type="InterPro" id="IPR013258">
    <property type="entry name" value="Striatin_N"/>
</dbReference>
<dbReference type="FunFam" id="2.130.10.10:FF:000498">
    <property type="entry name" value="Striatin 3"/>
    <property type="match status" value="1"/>
</dbReference>
<reference evidence="13" key="1">
    <citation type="submission" date="2020-07" db="EMBL/GenBank/DDBJ databases">
        <title>A long reads based de novo assembly of the rainbow trout Arlee double haploid line genome.</title>
        <authorList>
            <person name="Gao G."/>
            <person name="Palti Y."/>
        </authorList>
    </citation>
    <scope>NUCLEOTIDE SEQUENCE [LARGE SCALE GENOMIC DNA]</scope>
</reference>
<feature type="repeat" description="WD" evidence="9">
    <location>
        <begin position="589"/>
        <end position="630"/>
    </location>
</feature>
<accession>A0A8C7QGY1</accession>
<dbReference type="FunFam" id="2.130.10.10:FF:000058">
    <property type="entry name" value="striatin isoform X1"/>
    <property type="match status" value="1"/>
</dbReference>
<keyword evidence="14" id="KW-1185">Reference proteome</keyword>
<keyword evidence="3" id="KW-0963">Cytoplasm</keyword>
<feature type="repeat" description="WD" evidence="9">
    <location>
        <begin position="410"/>
        <end position="442"/>
    </location>
</feature>
<dbReference type="CDD" id="cd00200">
    <property type="entry name" value="WD40"/>
    <property type="match status" value="1"/>
</dbReference>
<evidence type="ECO:0000256" key="3">
    <source>
        <dbReference type="ARBA" id="ARBA00022490"/>
    </source>
</evidence>
<keyword evidence="5 9" id="KW-0853">WD repeat</keyword>
<dbReference type="InterPro" id="IPR020472">
    <property type="entry name" value="WD40_PAC1"/>
</dbReference>
<dbReference type="Pfam" id="PF08232">
    <property type="entry name" value="Striatin"/>
    <property type="match status" value="1"/>
</dbReference>
<dbReference type="Gene3D" id="2.130.10.10">
    <property type="entry name" value="YVTN repeat-like/Quinoprotein amine dehydrogenase"/>
    <property type="match status" value="3"/>
</dbReference>
<evidence type="ECO:0000256" key="5">
    <source>
        <dbReference type="ARBA" id="ARBA00022574"/>
    </source>
</evidence>
<dbReference type="GO" id="GO:0005737">
    <property type="term" value="C:cytoplasm"/>
    <property type="evidence" value="ECO:0007669"/>
    <property type="project" value="UniProtKB-SubCell"/>
</dbReference>
<dbReference type="AlphaFoldDB" id="A0A8C7QGY1"/>
<dbReference type="SUPFAM" id="SSF50978">
    <property type="entry name" value="WD40 repeat-like"/>
    <property type="match status" value="1"/>
</dbReference>
<dbReference type="Ensembl" id="ENSOMYT00000039113.2">
    <property type="protein sequence ID" value="ENSOMYP00000035865.2"/>
    <property type="gene ID" value="ENSOMYG00000009780.2"/>
</dbReference>
<keyword evidence="8 10" id="KW-0175">Coiled coil</keyword>
<comment type="subcellular location">
    <subcellularLocation>
        <location evidence="1">Cytoplasm</location>
    </subcellularLocation>
</comment>
<evidence type="ECO:0000259" key="12">
    <source>
        <dbReference type="Pfam" id="PF08232"/>
    </source>
</evidence>
<comment type="similarity">
    <text evidence="2">Belongs to the WD repeat striatin family.</text>
</comment>
<dbReference type="GO" id="GO:0030425">
    <property type="term" value="C:dendrite"/>
    <property type="evidence" value="ECO:0007669"/>
    <property type="project" value="TreeGrafter"/>
</dbReference>
<dbReference type="FunFam" id="1.20.5.300:FF:000001">
    <property type="entry name" value="striatin isoform X1"/>
    <property type="match status" value="1"/>
</dbReference>
<dbReference type="GeneTree" id="ENSGT00950000183095"/>
<feature type="compositionally biased region" description="Polar residues" evidence="11">
    <location>
        <begin position="188"/>
        <end position="201"/>
    </location>
</feature>
<dbReference type="GO" id="GO:0044877">
    <property type="term" value="F:protein-containing complex binding"/>
    <property type="evidence" value="ECO:0007669"/>
    <property type="project" value="TreeGrafter"/>
</dbReference>
<evidence type="ECO:0000256" key="7">
    <source>
        <dbReference type="ARBA" id="ARBA00022860"/>
    </source>
</evidence>
<keyword evidence="7" id="KW-0112">Calmodulin-binding</keyword>
<evidence type="ECO:0000256" key="6">
    <source>
        <dbReference type="ARBA" id="ARBA00022737"/>
    </source>
</evidence>
<dbReference type="InterPro" id="IPR051488">
    <property type="entry name" value="WD_repeat_striatin"/>
</dbReference>
<organism evidence="13 14">
    <name type="scientific">Oncorhynchus mykiss</name>
    <name type="common">Rainbow trout</name>
    <name type="synonym">Salmo gairdneri</name>
    <dbReference type="NCBI Taxonomy" id="8022"/>
    <lineage>
        <taxon>Eukaryota</taxon>
        <taxon>Metazoa</taxon>
        <taxon>Chordata</taxon>
        <taxon>Craniata</taxon>
        <taxon>Vertebrata</taxon>
        <taxon>Euteleostomi</taxon>
        <taxon>Actinopterygii</taxon>
        <taxon>Neopterygii</taxon>
        <taxon>Teleostei</taxon>
        <taxon>Protacanthopterygii</taxon>
        <taxon>Salmoniformes</taxon>
        <taxon>Salmonidae</taxon>
        <taxon>Salmoninae</taxon>
        <taxon>Oncorhynchus</taxon>
    </lineage>
</organism>
<evidence type="ECO:0000256" key="9">
    <source>
        <dbReference type="PROSITE-ProRule" id="PRU00221"/>
    </source>
</evidence>
<name>A0A8C7QGY1_ONCMY</name>
<dbReference type="PROSITE" id="PS00678">
    <property type="entry name" value="WD_REPEATS_1"/>
    <property type="match status" value="2"/>
</dbReference>
<reference evidence="13" key="3">
    <citation type="submission" date="2025-09" db="UniProtKB">
        <authorList>
            <consortium name="Ensembl"/>
        </authorList>
    </citation>
    <scope>IDENTIFICATION</scope>
</reference>
<dbReference type="GO" id="GO:0070016">
    <property type="term" value="F:armadillo repeat domain binding"/>
    <property type="evidence" value="ECO:0007669"/>
    <property type="project" value="TreeGrafter"/>
</dbReference>
<dbReference type="InterPro" id="IPR019775">
    <property type="entry name" value="WD40_repeat_CS"/>
</dbReference>
<sequence>MDEQAGPGVFFNNNSILSGGGKGLLPEGDAAEAARSPYSIPGILHFLQHEWARFDVEKVQWELQRAELQAQIAFLQGERKGQENLKKDLVRRIKMLEYALKQERSKYHKLKYGTELNQGDVKPPNEVIENETPGSLNNQLSWKQGRQLLRQYLQEVGYADTILDVKSRRVQTLLCLAGDGGGPVERTANGTDTQQSESSVVQEAFRFIESSAADYSDEDDDEDGSGNDRTIMERTGPTGTIVRKKPSSALSTSMDTSEDPDTEDALKGFDFLSSPDDMDTSPESRSAGNGTNWVEVLTVPPSSGKAFILGPDVNMEAELGLGELAGLTVSNEADSLTYDMSNNKDALRRTWNPKFTLRSHFDGIRGLAFHPVEAVLVTASEDHTLKMWNLQKTSPTKKNASVDVEPMHTFRAHQGAVLCVVMSSTGEQCFSGGLDGTIQSWNTPNPNLDPYDSYEPSVLRGALCGHTDSVWGLVYSGVYQRLLSCSGDGTVRLWDASDTKPALVTFRSKEFGVPSSVDVVSSDPAHMVTSFTSGQIGLFNMETQQLVLSTPCQINKVLSHPTLPITITAEEDKHIKFYDNNTGKLVHSMVAHLDAVTSLAVDPNGLYLMSGSHDCSIRLWNLETKTCVQEFTAHRKKNDESIHDVAFHPSKAYIASAGADALAKVFV</sequence>
<evidence type="ECO:0000256" key="10">
    <source>
        <dbReference type="SAM" id="Coils"/>
    </source>
</evidence>
<evidence type="ECO:0000256" key="4">
    <source>
        <dbReference type="ARBA" id="ARBA00022553"/>
    </source>
</evidence>
<feature type="repeat" description="WD" evidence="9">
    <location>
        <begin position="463"/>
        <end position="504"/>
    </location>
</feature>
<evidence type="ECO:0000313" key="14">
    <source>
        <dbReference type="Proteomes" id="UP000694395"/>
    </source>
</evidence>
<feature type="coiled-coil region" evidence="10">
    <location>
        <begin position="58"/>
        <end position="106"/>
    </location>
</feature>
<feature type="compositionally biased region" description="Acidic residues" evidence="11">
    <location>
        <begin position="215"/>
        <end position="225"/>
    </location>
</feature>
<evidence type="ECO:0000256" key="2">
    <source>
        <dbReference type="ARBA" id="ARBA00009616"/>
    </source>
</evidence>
<dbReference type="Proteomes" id="UP000694395">
    <property type="component" value="Chromosome 20"/>
</dbReference>
<evidence type="ECO:0000313" key="13">
    <source>
        <dbReference type="Ensembl" id="ENSOMYP00000035865.2"/>
    </source>
</evidence>
<dbReference type="InterPro" id="IPR036322">
    <property type="entry name" value="WD40_repeat_dom_sf"/>
</dbReference>
<dbReference type="PRINTS" id="PR00320">
    <property type="entry name" value="GPROTEINBRPT"/>
</dbReference>
<dbReference type="PANTHER" id="PTHR15653:SF2">
    <property type="entry name" value="STRIATIN"/>
    <property type="match status" value="1"/>
</dbReference>
<dbReference type="PROSITE" id="PS50082">
    <property type="entry name" value="WD_REPEATS_2"/>
    <property type="match status" value="4"/>
</dbReference>
<evidence type="ECO:0000256" key="1">
    <source>
        <dbReference type="ARBA" id="ARBA00004496"/>
    </source>
</evidence>
<feature type="region of interest" description="Disordered" evidence="11">
    <location>
        <begin position="179"/>
        <end position="289"/>
    </location>
</feature>
<feature type="repeat" description="WD" evidence="9">
    <location>
        <begin position="357"/>
        <end position="398"/>
    </location>
</feature>
<dbReference type="Gene3D" id="1.20.5.300">
    <property type="match status" value="1"/>
</dbReference>
<evidence type="ECO:0000256" key="8">
    <source>
        <dbReference type="ARBA" id="ARBA00023054"/>
    </source>
</evidence>